<dbReference type="Pfam" id="PF08924">
    <property type="entry name" value="Rv2525c_GlyHyd-like"/>
    <property type="match status" value="1"/>
</dbReference>
<proteinExistence type="predicted"/>
<feature type="domain" description="Peptidoglycan binding-like" evidence="1">
    <location>
        <begin position="326"/>
        <end position="381"/>
    </location>
</feature>
<gene>
    <name evidence="3" type="ORF">H7344_19845</name>
</gene>
<dbReference type="InterPro" id="IPR017853">
    <property type="entry name" value="GH"/>
</dbReference>
<dbReference type="SUPFAM" id="SSF47090">
    <property type="entry name" value="PGBD-like"/>
    <property type="match status" value="2"/>
</dbReference>
<evidence type="ECO:0000313" key="4">
    <source>
        <dbReference type="Proteomes" id="UP000604001"/>
    </source>
</evidence>
<protein>
    <submittedName>
        <fullName evidence="3">DUF1906 domain-containing protein</fullName>
    </submittedName>
</protein>
<dbReference type="Proteomes" id="UP000604001">
    <property type="component" value="Unassembled WGS sequence"/>
</dbReference>
<comment type="caution">
    <text evidence="3">The sequence shown here is derived from an EMBL/GenBank/DDBJ whole genome shotgun (WGS) entry which is preliminary data.</text>
</comment>
<evidence type="ECO:0000313" key="3">
    <source>
        <dbReference type="EMBL" id="MBC2962547.1"/>
    </source>
</evidence>
<dbReference type="RefSeq" id="WP_186347719.1">
    <property type="nucleotide sequence ID" value="NZ_BMMR01000001.1"/>
</dbReference>
<sequence>MTGPLRPLLGTLVTRLLVTRLLVTGLATLALLGGLLAPASASPAPAARPMPGAFTGYAFDARCAPTQAEMDVWRRHSPFWGVGVYIGGSTMACRPDPADPASGQPHLDATWVRRQTTAGWRVLPIWVGPQASCSGYADRIDAAPAGAYAAADAQGRAEATAAAERARALGIDPRSTLWYDLEDFDLAGDDCRRSALRFLSGWTEALHDLGHRSGVYSNIAAGIHALDNADNLSPGSYTMPDQVWFAWANGRADTAVSAKVRKGSWAGERVHQYALDETATYGGVTLTIDRNYLRVGGGSVAPRAPRACGGVRLDRAAYPTLAKGRRGQVVRTAQCLLRKSAAYRGKVDGRFDGGVVRVVRQLQRQTGLPVTGRVDRRTWVSLLVRGEARLLKEGSAEDAVRRLQRSLVATGARLRVTGVLDRATSRAAATYQRRVGLTAVGVVAPDTFKALRSGRL</sequence>
<accession>A0ABR6UDN4</accession>
<dbReference type="EMBL" id="JACMYC010000027">
    <property type="protein sequence ID" value="MBC2962547.1"/>
    <property type="molecule type" value="Genomic_DNA"/>
</dbReference>
<dbReference type="Gene3D" id="3.20.20.80">
    <property type="entry name" value="Glycosidases"/>
    <property type="match status" value="1"/>
</dbReference>
<evidence type="ECO:0000259" key="1">
    <source>
        <dbReference type="Pfam" id="PF01471"/>
    </source>
</evidence>
<keyword evidence="4" id="KW-1185">Reference proteome</keyword>
<dbReference type="InterPro" id="IPR036366">
    <property type="entry name" value="PGBDSf"/>
</dbReference>
<name>A0ABR6UDN4_9ACTN</name>
<dbReference type="InterPro" id="IPR002477">
    <property type="entry name" value="Peptidoglycan-bd-like"/>
</dbReference>
<organism evidence="3 4">
    <name type="scientific">Nocardioides deserti</name>
    <dbReference type="NCBI Taxonomy" id="1588644"/>
    <lineage>
        <taxon>Bacteria</taxon>
        <taxon>Bacillati</taxon>
        <taxon>Actinomycetota</taxon>
        <taxon>Actinomycetes</taxon>
        <taxon>Propionibacteriales</taxon>
        <taxon>Nocardioidaceae</taxon>
        <taxon>Nocardioides</taxon>
    </lineage>
</organism>
<reference evidence="3 4" key="1">
    <citation type="submission" date="2020-08" db="EMBL/GenBank/DDBJ databases">
        <title>novel species in genus Nocardioides.</title>
        <authorList>
            <person name="Zhang G."/>
        </authorList>
    </citation>
    <scope>NUCLEOTIDE SEQUENCE [LARGE SCALE GENOMIC DNA]</scope>
    <source>
        <strain evidence="3 4">SC8A-24</strain>
    </source>
</reference>
<dbReference type="Gene3D" id="1.10.101.10">
    <property type="entry name" value="PGBD-like superfamily/PGBD"/>
    <property type="match status" value="2"/>
</dbReference>
<dbReference type="SUPFAM" id="SSF51445">
    <property type="entry name" value="(Trans)glycosidases"/>
    <property type="match status" value="1"/>
</dbReference>
<dbReference type="InterPro" id="IPR015020">
    <property type="entry name" value="Rv2525c-like_Glyco_Hydro-like"/>
</dbReference>
<evidence type="ECO:0000259" key="2">
    <source>
        <dbReference type="Pfam" id="PF08924"/>
    </source>
</evidence>
<feature type="domain" description="Rv2525c-like glycoside hydrolase-like" evidence="2">
    <location>
        <begin position="73"/>
        <end position="292"/>
    </location>
</feature>
<dbReference type="InterPro" id="IPR036365">
    <property type="entry name" value="PGBD-like_sf"/>
</dbReference>
<dbReference type="Pfam" id="PF01471">
    <property type="entry name" value="PG_binding_1"/>
    <property type="match status" value="1"/>
</dbReference>